<evidence type="ECO:0000313" key="1">
    <source>
        <dbReference type="EMBL" id="CAF0995055.1"/>
    </source>
</evidence>
<evidence type="ECO:0000313" key="3">
    <source>
        <dbReference type="Proteomes" id="UP000682733"/>
    </source>
</evidence>
<dbReference type="AlphaFoldDB" id="A0A8S2ILV2"/>
<name>A0A8S2ILV2_9BILA</name>
<gene>
    <name evidence="1" type="ORF">OVA965_LOCUS14268</name>
    <name evidence="2" type="ORF">TMI583_LOCUS14272</name>
</gene>
<organism evidence="2 3">
    <name type="scientific">Didymodactylos carnosus</name>
    <dbReference type="NCBI Taxonomy" id="1234261"/>
    <lineage>
        <taxon>Eukaryota</taxon>
        <taxon>Metazoa</taxon>
        <taxon>Spiralia</taxon>
        <taxon>Gnathifera</taxon>
        <taxon>Rotifera</taxon>
        <taxon>Eurotatoria</taxon>
        <taxon>Bdelloidea</taxon>
        <taxon>Philodinida</taxon>
        <taxon>Philodinidae</taxon>
        <taxon>Didymodactylos</taxon>
    </lineage>
</organism>
<dbReference type="SUPFAM" id="SSF53474">
    <property type="entry name" value="alpha/beta-Hydrolases"/>
    <property type="match status" value="1"/>
</dbReference>
<protein>
    <submittedName>
        <fullName evidence="2">Uncharacterized protein</fullName>
    </submittedName>
</protein>
<dbReference type="InterPro" id="IPR029058">
    <property type="entry name" value="AB_hydrolase_fold"/>
</dbReference>
<accession>A0A8S2ILV2</accession>
<dbReference type="Proteomes" id="UP000682733">
    <property type="component" value="Unassembled WGS sequence"/>
</dbReference>
<proteinExistence type="predicted"/>
<dbReference type="EMBL" id="CAJNOK010006149">
    <property type="protein sequence ID" value="CAF0995055.1"/>
    <property type="molecule type" value="Genomic_DNA"/>
</dbReference>
<comment type="caution">
    <text evidence="2">The sequence shown here is derived from an EMBL/GenBank/DDBJ whole genome shotgun (WGS) entry which is preliminary data.</text>
</comment>
<dbReference type="EMBL" id="CAJOBA010006157">
    <property type="protein sequence ID" value="CAF3764826.1"/>
    <property type="molecule type" value="Genomic_DNA"/>
</dbReference>
<sequence>MSELTQPDLLELNDPYDIDAELDRPVDTAVNDGKSSLFTNCQQLAFDVVPRLLSDKWFKQWQKQNLKRLPTSTYSSISVTSNTHLYVKWSKTQNVGAWTCALKDFGLLDLPLNIFANPISVRLEALDQQYKPAKEAANMLVSDGTTGIEIIIDPKINVDVQIIDRFIKTAKSVASVDLKRVYMSGWSNGAAMAVEYGLNTPNIAVVAAYSAPDPYRDIDDPCTQKPYPPYLTPFKNLYNQCDVIAISTTDKAFISDLVDRYPSLIAKFTVTDALQLSVVNPPVCIHSVLLCKGILVGGLNHLRWPVLLNQHLFGFLKKYTDNKTYRI</sequence>
<dbReference type="Gene3D" id="3.40.50.1820">
    <property type="entry name" value="alpha/beta hydrolase"/>
    <property type="match status" value="1"/>
</dbReference>
<evidence type="ECO:0000313" key="2">
    <source>
        <dbReference type="EMBL" id="CAF3764826.1"/>
    </source>
</evidence>
<reference evidence="2" key="1">
    <citation type="submission" date="2021-02" db="EMBL/GenBank/DDBJ databases">
        <authorList>
            <person name="Nowell W R."/>
        </authorList>
    </citation>
    <scope>NUCLEOTIDE SEQUENCE</scope>
</reference>
<dbReference type="Proteomes" id="UP000677228">
    <property type="component" value="Unassembled WGS sequence"/>
</dbReference>